<reference evidence="7 8" key="1">
    <citation type="submission" date="2010-12" db="EMBL/GenBank/DDBJ databases">
        <title>Whole genome sequence of Anaerolinea thermophila UNI-1.</title>
        <authorList>
            <person name="Narita-Yamada S."/>
            <person name="Kishi E."/>
            <person name="Watanabe Y."/>
            <person name="Takasaki K."/>
            <person name="Ankai A."/>
            <person name="Oguchi A."/>
            <person name="Fukui S."/>
            <person name="Takahashi M."/>
            <person name="Yashiro I."/>
            <person name="Hosoyama A."/>
            <person name="Sekiguchi Y."/>
            <person name="Hanada S."/>
            <person name="Fujita N."/>
        </authorList>
    </citation>
    <scope>NUCLEOTIDE SEQUENCE [LARGE SCALE GENOMIC DNA]</scope>
    <source>
        <strain evidence="8">DSM 14523 / JCM 11388 / NBRC 100420 / UNI-1</strain>
    </source>
</reference>
<keyword evidence="5 6" id="KW-0949">S-adenosyl-L-methionine</keyword>
<dbReference type="PANTHER" id="PTHR11265">
    <property type="entry name" value="S-ADENOSYL-METHYLTRANSFERASE MRAW"/>
    <property type="match status" value="1"/>
</dbReference>
<dbReference type="OrthoDB" id="9806637at2"/>
<keyword evidence="2 6" id="KW-0698">rRNA processing</keyword>
<dbReference type="InterPro" id="IPR023397">
    <property type="entry name" value="SAM-dep_MeTrfase_MraW_recog"/>
</dbReference>
<dbReference type="FunFam" id="1.10.150.170:FF:000003">
    <property type="entry name" value="Ribosomal RNA small subunit methyltransferase H"/>
    <property type="match status" value="1"/>
</dbReference>
<comment type="function">
    <text evidence="6">Specifically methylates the N4 position of cytidine in position 1402 (C1402) of 16S rRNA.</text>
</comment>
<dbReference type="HOGENOM" id="CLU_038422_3_0_0"/>
<accession>E8MYM1</accession>
<dbReference type="Proteomes" id="UP000008922">
    <property type="component" value="Chromosome"/>
</dbReference>
<dbReference type="PANTHER" id="PTHR11265:SF0">
    <property type="entry name" value="12S RRNA N4-METHYLCYTIDINE METHYLTRANSFERASE"/>
    <property type="match status" value="1"/>
</dbReference>
<proteinExistence type="inferred from homology"/>
<dbReference type="SUPFAM" id="SSF81799">
    <property type="entry name" value="Putative methyltransferase TM0872, insert domain"/>
    <property type="match status" value="1"/>
</dbReference>
<evidence type="ECO:0000313" key="7">
    <source>
        <dbReference type="EMBL" id="BAJ64357.1"/>
    </source>
</evidence>
<dbReference type="InterPro" id="IPR029063">
    <property type="entry name" value="SAM-dependent_MTases_sf"/>
</dbReference>
<dbReference type="Gene3D" id="3.40.50.150">
    <property type="entry name" value="Vaccinia Virus protein VP39"/>
    <property type="match status" value="1"/>
</dbReference>
<feature type="binding site" evidence="6">
    <location>
        <position position="111"/>
    </location>
    <ligand>
        <name>S-adenosyl-L-methionine</name>
        <dbReference type="ChEBI" id="CHEBI:59789"/>
    </ligand>
</feature>
<feature type="binding site" evidence="6">
    <location>
        <position position="56"/>
    </location>
    <ligand>
        <name>S-adenosyl-L-methionine</name>
        <dbReference type="ChEBI" id="CHEBI:59789"/>
    </ligand>
</feature>
<dbReference type="EC" id="2.1.1.199" evidence="6"/>
<evidence type="ECO:0000256" key="1">
    <source>
        <dbReference type="ARBA" id="ARBA00010396"/>
    </source>
</evidence>
<dbReference type="EMBL" id="AP012029">
    <property type="protein sequence ID" value="BAJ64357.1"/>
    <property type="molecule type" value="Genomic_DNA"/>
</dbReference>
<dbReference type="GO" id="GO:0005737">
    <property type="term" value="C:cytoplasm"/>
    <property type="evidence" value="ECO:0007669"/>
    <property type="project" value="UniProtKB-SubCell"/>
</dbReference>
<evidence type="ECO:0000313" key="8">
    <source>
        <dbReference type="Proteomes" id="UP000008922"/>
    </source>
</evidence>
<gene>
    <name evidence="7" type="primary">mraW</name>
    <name evidence="6" type="synonym">rsmH</name>
    <name evidence="7" type="ordered locus">ANT_23310</name>
</gene>
<dbReference type="RefSeq" id="WP_013560723.1">
    <property type="nucleotide sequence ID" value="NC_014960.1"/>
</dbReference>
<protein>
    <recommendedName>
        <fullName evidence="6">Ribosomal RNA small subunit methyltransferase H</fullName>
        <ecNumber evidence="6">2.1.1.199</ecNumber>
    </recommendedName>
    <alternativeName>
        <fullName evidence="6">16S rRNA m(4)C1402 methyltransferase</fullName>
    </alternativeName>
    <alternativeName>
        <fullName evidence="6">rRNA (cytosine-N(4)-)-methyltransferase RsmH</fullName>
    </alternativeName>
</protein>
<feature type="binding site" evidence="6">
    <location>
        <position position="104"/>
    </location>
    <ligand>
        <name>S-adenosyl-L-methionine</name>
        <dbReference type="ChEBI" id="CHEBI:59789"/>
    </ligand>
</feature>
<dbReference type="GO" id="GO:0071424">
    <property type="term" value="F:rRNA (cytosine-N4-)-methyltransferase activity"/>
    <property type="evidence" value="ECO:0007669"/>
    <property type="project" value="UniProtKB-UniRule"/>
</dbReference>
<dbReference type="PIRSF" id="PIRSF004486">
    <property type="entry name" value="MraW"/>
    <property type="match status" value="1"/>
</dbReference>
<dbReference type="AlphaFoldDB" id="E8MYM1"/>
<dbReference type="STRING" id="926569.ANT_23310"/>
<dbReference type="eggNOG" id="COG0275">
    <property type="taxonomic scope" value="Bacteria"/>
</dbReference>
<feature type="binding site" evidence="6">
    <location>
        <position position="83"/>
    </location>
    <ligand>
        <name>S-adenosyl-L-methionine</name>
        <dbReference type="ChEBI" id="CHEBI:59789"/>
    </ligand>
</feature>
<dbReference type="NCBIfam" id="TIGR00006">
    <property type="entry name" value="16S rRNA (cytosine(1402)-N(4))-methyltransferase RsmH"/>
    <property type="match status" value="1"/>
</dbReference>
<comment type="catalytic activity">
    <reaction evidence="6">
        <text>cytidine(1402) in 16S rRNA + S-adenosyl-L-methionine = N(4)-methylcytidine(1402) in 16S rRNA + S-adenosyl-L-homocysteine + H(+)</text>
        <dbReference type="Rhea" id="RHEA:42928"/>
        <dbReference type="Rhea" id="RHEA-COMP:10286"/>
        <dbReference type="Rhea" id="RHEA-COMP:10287"/>
        <dbReference type="ChEBI" id="CHEBI:15378"/>
        <dbReference type="ChEBI" id="CHEBI:57856"/>
        <dbReference type="ChEBI" id="CHEBI:59789"/>
        <dbReference type="ChEBI" id="CHEBI:74506"/>
        <dbReference type="ChEBI" id="CHEBI:82748"/>
        <dbReference type="EC" id="2.1.1.199"/>
    </reaction>
</comment>
<dbReference type="InterPro" id="IPR002903">
    <property type="entry name" value="RsmH"/>
</dbReference>
<dbReference type="Pfam" id="PF01795">
    <property type="entry name" value="Methyltransf_5"/>
    <property type="match status" value="1"/>
</dbReference>
<dbReference type="HAMAP" id="MF_01007">
    <property type="entry name" value="16SrRNA_methyltr_H"/>
    <property type="match status" value="1"/>
</dbReference>
<name>E8MYM1_ANATU</name>
<dbReference type="SUPFAM" id="SSF53335">
    <property type="entry name" value="S-adenosyl-L-methionine-dependent methyltransferases"/>
    <property type="match status" value="1"/>
</dbReference>
<evidence type="ECO:0000256" key="4">
    <source>
        <dbReference type="ARBA" id="ARBA00022679"/>
    </source>
</evidence>
<feature type="binding site" evidence="6">
    <location>
        <begin position="36"/>
        <end position="38"/>
    </location>
    <ligand>
        <name>S-adenosyl-L-methionine</name>
        <dbReference type="ChEBI" id="CHEBI:59789"/>
    </ligand>
</feature>
<keyword evidence="6" id="KW-0963">Cytoplasm</keyword>
<keyword evidence="4 6" id="KW-0808">Transferase</keyword>
<evidence type="ECO:0000256" key="5">
    <source>
        <dbReference type="ARBA" id="ARBA00022691"/>
    </source>
</evidence>
<evidence type="ECO:0000256" key="2">
    <source>
        <dbReference type="ARBA" id="ARBA00022552"/>
    </source>
</evidence>
<comment type="similarity">
    <text evidence="1 6">Belongs to the methyltransferase superfamily. RsmH family.</text>
</comment>
<evidence type="ECO:0000256" key="6">
    <source>
        <dbReference type="HAMAP-Rule" id="MF_01007"/>
    </source>
</evidence>
<keyword evidence="3 6" id="KW-0489">Methyltransferase</keyword>
<dbReference type="InParanoid" id="E8MYM1"/>
<comment type="subcellular location">
    <subcellularLocation>
        <location evidence="6">Cytoplasm</location>
    </subcellularLocation>
</comment>
<evidence type="ECO:0000256" key="3">
    <source>
        <dbReference type="ARBA" id="ARBA00022603"/>
    </source>
</evidence>
<dbReference type="KEGG" id="atm:ANT_23310"/>
<dbReference type="FunCoup" id="E8MYM1">
    <property type="interactions" value="367"/>
</dbReference>
<dbReference type="GO" id="GO:0070475">
    <property type="term" value="P:rRNA base methylation"/>
    <property type="evidence" value="ECO:0007669"/>
    <property type="project" value="UniProtKB-UniRule"/>
</dbReference>
<keyword evidence="8" id="KW-1185">Reference proteome</keyword>
<dbReference type="Gene3D" id="1.10.150.170">
    <property type="entry name" value="Putative methyltransferase TM0872, insert domain"/>
    <property type="match status" value="1"/>
</dbReference>
<organism evidence="7 8">
    <name type="scientific">Anaerolinea thermophila (strain DSM 14523 / JCM 11388 / NBRC 100420 / UNI-1)</name>
    <dbReference type="NCBI Taxonomy" id="926569"/>
    <lineage>
        <taxon>Bacteria</taxon>
        <taxon>Bacillati</taxon>
        <taxon>Chloroflexota</taxon>
        <taxon>Anaerolineae</taxon>
        <taxon>Anaerolineales</taxon>
        <taxon>Anaerolineaceae</taxon>
        <taxon>Anaerolinea</taxon>
    </lineage>
</organism>
<sequence>MSEASVPHRPVLYQEIILALRPHSPGRYVDATVGAGGHAAGILEASSPKGELLGLDPDPQALALASQRLSIFGERVHLVQASYVTLKEQLAVLGWQEVDGIVFDLGVSSMQLDTPERGFSFSAEGKLDMRFDPCQDTTAEDLVNHLPEEELARILWEYGEERYARRIARAIVQARPLHTTRELAELVARIVGGKRERIHPATRTFQALRIAVNRELEAIETVLPQAVECLKAGGRLAVISFHSLEDRLVKHFFRRESRDCLCPPEQPVCTCGHKASLREVTRHPIEASDEEVRENPRARSARLRVAEKIALA</sequence>